<organism evidence="2 3">
    <name type="scientific">Leisingera methylohalidivorans DSM 14336</name>
    <dbReference type="NCBI Taxonomy" id="999552"/>
    <lineage>
        <taxon>Bacteria</taxon>
        <taxon>Pseudomonadati</taxon>
        <taxon>Pseudomonadota</taxon>
        <taxon>Alphaproteobacteria</taxon>
        <taxon>Rhodobacterales</taxon>
        <taxon>Roseobacteraceae</taxon>
        <taxon>Leisingera</taxon>
    </lineage>
</organism>
<accession>V9VX31</accession>
<evidence type="ECO:0000313" key="2">
    <source>
        <dbReference type="EMBL" id="AHD03301.1"/>
    </source>
</evidence>
<dbReference type="RefSeq" id="WP_024092067.1">
    <property type="nucleotide sequence ID" value="NC_023135.1"/>
</dbReference>
<dbReference type="EMBL" id="CP006773">
    <property type="protein sequence ID" value="AHD03301.1"/>
    <property type="molecule type" value="Genomic_DNA"/>
</dbReference>
<dbReference type="KEGG" id="lmd:METH_19715"/>
<dbReference type="PATRIC" id="fig|999552.6.peg.3904"/>
<dbReference type="STRING" id="999552.METH_19715"/>
<evidence type="ECO:0000256" key="1">
    <source>
        <dbReference type="SAM" id="MobiDB-lite"/>
    </source>
</evidence>
<feature type="region of interest" description="Disordered" evidence="1">
    <location>
        <begin position="60"/>
        <end position="84"/>
    </location>
</feature>
<keyword evidence="3" id="KW-1185">Reference proteome</keyword>
<sequence>MPLVSKELELILEIQTDAFWEDVTPEMLKNVRRRRRHLAELIKLTERKIVITDFGDDIGEGNAMPREAGGGHTGLLQGLPPVTA</sequence>
<name>V9VX31_9RHOB</name>
<protein>
    <submittedName>
        <fullName evidence="2">Uncharacterized protein</fullName>
    </submittedName>
</protein>
<dbReference type="AlphaFoldDB" id="V9VX31"/>
<dbReference type="Proteomes" id="UP000018780">
    <property type="component" value="Chromosome"/>
</dbReference>
<proteinExistence type="predicted"/>
<reference evidence="2 3" key="1">
    <citation type="submission" date="2013-09" db="EMBL/GenBank/DDBJ databases">
        <authorList>
            <consortium name="DOE Joint Genome Institute"/>
            <person name="Klenk H.-P."/>
            <person name="Huntemann M."/>
            <person name="Han J."/>
            <person name="Chen A."/>
            <person name="Kyrpides N."/>
            <person name="Mavromatis K."/>
            <person name="Markowitz V."/>
            <person name="Palaniappan K."/>
            <person name="Ivanova N."/>
            <person name="Schaumberg A."/>
            <person name="Pati A."/>
            <person name="Liolios K."/>
            <person name="Nordberg H.P."/>
            <person name="Cantor M.N."/>
            <person name="Hua S.X."/>
            <person name="Woyke T."/>
        </authorList>
    </citation>
    <scope>NUCLEOTIDE SEQUENCE [LARGE SCALE GENOMIC DNA]</scope>
    <source>
        <strain evidence="2 3">DSM 14336</strain>
    </source>
</reference>
<gene>
    <name evidence="2" type="ORF">METH_19715</name>
</gene>
<dbReference type="HOGENOM" id="CLU_2523460_0_0_5"/>
<evidence type="ECO:0000313" key="3">
    <source>
        <dbReference type="Proteomes" id="UP000018780"/>
    </source>
</evidence>